<comment type="caution">
    <text evidence="3">The sequence shown here is derived from an EMBL/GenBank/DDBJ whole genome shotgun (WGS) entry which is preliminary data.</text>
</comment>
<reference evidence="3" key="1">
    <citation type="journal article" date="2020" name="mSystems">
        <title>Genome- and Community-Level Interaction Insights into Carbon Utilization and Element Cycling Functions of Hydrothermarchaeota in Hydrothermal Sediment.</title>
        <authorList>
            <person name="Zhou Z."/>
            <person name="Liu Y."/>
            <person name="Xu W."/>
            <person name="Pan J."/>
            <person name="Luo Z.H."/>
            <person name="Li M."/>
        </authorList>
    </citation>
    <scope>NUCLEOTIDE SEQUENCE [LARGE SCALE GENOMIC DNA]</scope>
    <source>
        <strain evidence="3">SpSt-222</strain>
    </source>
</reference>
<gene>
    <name evidence="3" type="ORF">ENP47_07845</name>
</gene>
<name>A0A7C1XRF1_THERO</name>
<dbReference type="InterPro" id="IPR014729">
    <property type="entry name" value="Rossmann-like_a/b/a_fold"/>
</dbReference>
<sequence length="145" mass="15511">MVVPVSGSPDDERAIDLAAAVCAGSDTTLILVYVVEVPQRFALDVELPEQIERGSAILEHAAEYAQRVARGKWKRVMTELLQARVAGAAIVDEAIERAADAIIMATRSRWTLGVLTQGETLPYILDNAPCDVVVVRVADQGGAPS</sequence>
<evidence type="ECO:0000313" key="3">
    <source>
        <dbReference type="EMBL" id="HEF65492.1"/>
    </source>
</evidence>
<evidence type="ECO:0000259" key="2">
    <source>
        <dbReference type="Pfam" id="PF00582"/>
    </source>
</evidence>
<dbReference type="InterPro" id="IPR006016">
    <property type="entry name" value="UspA"/>
</dbReference>
<organism evidence="3">
    <name type="scientific">Thermomicrobium roseum</name>
    <dbReference type="NCBI Taxonomy" id="500"/>
    <lineage>
        <taxon>Bacteria</taxon>
        <taxon>Pseudomonadati</taxon>
        <taxon>Thermomicrobiota</taxon>
        <taxon>Thermomicrobia</taxon>
        <taxon>Thermomicrobiales</taxon>
        <taxon>Thermomicrobiaceae</taxon>
        <taxon>Thermomicrobium</taxon>
    </lineage>
</organism>
<dbReference type="Gene3D" id="3.40.50.620">
    <property type="entry name" value="HUPs"/>
    <property type="match status" value="1"/>
</dbReference>
<dbReference type="PANTHER" id="PTHR46268:SF6">
    <property type="entry name" value="UNIVERSAL STRESS PROTEIN UP12"/>
    <property type="match status" value="1"/>
</dbReference>
<dbReference type="AlphaFoldDB" id="A0A7C1XRF1"/>
<dbReference type="CDD" id="cd00293">
    <property type="entry name" value="USP-like"/>
    <property type="match status" value="1"/>
</dbReference>
<comment type="similarity">
    <text evidence="1">Belongs to the universal stress protein A family.</text>
</comment>
<protein>
    <submittedName>
        <fullName evidence="3">Universal stress protein</fullName>
    </submittedName>
</protein>
<evidence type="ECO:0000256" key="1">
    <source>
        <dbReference type="ARBA" id="ARBA00008791"/>
    </source>
</evidence>
<accession>A0A7C1XRF1</accession>
<dbReference type="SUPFAM" id="SSF52402">
    <property type="entry name" value="Adenine nucleotide alpha hydrolases-like"/>
    <property type="match status" value="1"/>
</dbReference>
<feature type="domain" description="UspA" evidence="2">
    <location>
        <begin position="2"/>
        <end position="136"/>
    </location>
</feature>
<dbReference type="Pfam" id="PF00582">
    <property type="entry name" value="Usp"/>
    <property type="match status" value="1"/>
</dbReference>
<dbReference type="EMBL" id="DSJL01000011">
    <property type="protein sequence ID" value="HEF65492.1"/>
    <property type="molecule type" value="Genomic_DNA"/>
</dbReference>
<proteinExistence type="inferred from homology"/>
<dbReference type="PANTHER" id="PTHR46268">
    <property type="entry name" value="STRESS RESPONSE PROTEIN NHAX"/>
    <property type="match status" value="1"/>
</dbReference>